<dbReference type="Proteomes" id="UP000039865">
    <property type="component" value="Unassembled WGS sequence"/>
</dbReference>
<evidence type="ECO:0000256" key="1">
    <source>
        <dbReference type="ARBA" id="ARBA00004141"/>
    </source>
</evidence>
<dbReference type="EMBL" id="CCKQ01016521">
    <property type="protein sequence ID" value="CDW88398.1"/>
    <property type="molecule type" value="Genomic_DNA"/>
</dbReference>
<dbReference type="InParanoid" id="A0A078B4I5"/>
<dbReference type="InterPro" id="IPR006634">
    <property type="entry name" value="TLC-dom"/>
</dbReference>
<evidence type="ECO:0000256" key="7">
    <source>
        <dbReference type="SAM" id="SignalP"/>
    </source>
</evidence>
<feature type="chain" id="PRO_5001729902" description="TLC domain-containing protein" evidence="7">
    <location>
        <begin position="20"/>
        <end position="320"/>
    </location>
</feature>
<protein>
    <recommendedName>
        <fullName evidence="8">TLC domain-containing protein</fullName>
    </recommendedName>
</protein>
<feature type="transmembrane region" description="Helical" evidence="6">
    <location>
        <begin position="179"/>
        <end position="195"/>
    </location>
</feature>
<evidence type="ECO:0000256" key="4">
    <source>
        <dbReference type="ARBA" id="ARBA00023136"/>
    </source>
</evidence>
<dbReference type="OMA" id="VERFSHC"/>
<keyword evidence="2 5" id="KW-0812">Transmembrane</keyword>
<evidence type="ECO:0000256" key="2">
    <source>
        <dbReference type="ARBA" id="ARBA00022692"/>
    </source>
</evidence>
<evidence type="ECO:0000313" key="10">
    <source>
        <dbReference type="Proteomes" id="UP000039865"/>
    </source>
</evidence>
<reference evidence="9 10" key="1">
    <citation type="submission" date="2014-06" db="EMBL/GenBank/DDBJ databases">
        <authorList>
            <person name="Swart Estienne"/>
        </authorList>
    </citation>
    <scope>NUCLEOTIDE SEQUENCE [LARGE SCALE GENOMIC DNA]</scope>
    <source>
        <strain evidence="9 10">130c</strain>
    </source>
</reference>
<keyword evidence="10" id="KW-1185">Reference proteome</keyword>
<dbReference type="InterPro" id="IPR016439">
    <property type="entry name" value="Lag1/Lac1-like"/>
</dbReference>
<dbReference type="GO" id="GO:0005783">
    <property type="term" value="C:endoplasmic reticulum"/>
    <property type="evidence" value="ECO:0007669"/>
    <property type="project" value="TreeGrafter"/>
</dbReference>
<evidence type="ECO:0000259" key="8">
    <source>
        <dbReference type="PROSITE" id="PS50922"/>
    </source>
</evidence>
<dbReference type="GO" id="GO:0016020">
    <property type="term" value="C:membrane"/>
    <property type="evidence" value="ECO:0007669"/>
    <property type="project" value="UniProtKB-SubCell"/>
</dbReference>
<keyword evidence="7" id="KW-0732">Signal</keyword>
<organism evidence="9 10">
    <name type="scientific">Stylonychia lemnae</name>
    <name type="common">Ciliate</name>
    <dbReference type="NCBI Taxonomy" id="5949"/>
    <lineage>
        <taxon>Eukaryota</taxon>
        <taxon>Sar</taxon>
        <taxon>Alveolata</taxon>
        <taxon>Ciliophora</taxon>
        <taxon>Intramacronucleata</taxon>
        <taxon>Spirotrichea</taxon>
        <taxon>Stichotrichia</taxon>
        <taxon>Sporadotrichida</taxon>
        <taxon>Oxytrichidae</taxon>
        <taxon>Stylonychinae</taxon>
        <taxon>Stylonychia</taxon>
    </lineage>
</organism>
<dbReference type="GO" id="GO:0046513">
    <property type="term" value="P:ceramide biosynthetic process"/>
    <property type="evidence" value="ECO:0007669"/>
    <property type="project" value="InterPro"/>
</dbReference>
<dbReference type="GO" id="GO:0050291">
    <property type="term" value="F:sphingosine N-acyltransferase activity"/>
    <property type="evidence" value="ECO:0007669"/>
    <property type="project" value="InterPro"/>
</dbReference>
<dbReference type="Pfam" id="PF03798">
    <property type="entry name" value="TRAM_LAG1_CLN8"/>
    <property type="match status" value="1"/>
</dbReference>
<dbReference type="OrthoDB" id="537032at2759"/>
<dbReference type="PANTHER" id="PTHR12560:SF0">
    <property type="entry name" value="LD18904P"/>
    <property type="match status" value="1"/>
</dbReference>
<keyword evidence="4 5" id="KW-0472">Membrane</keyword>
<feature type="transmembrane region" description="Helical" evidence="6">
    <location>
        <begin position="276"/>
        <end position="300"/>
    </location>
</feature>
<dbReference type="PANTHER" id="PTHR12560">
    <property type="entry name" value="LONGEVITY ASSURANCE FACTOR 1 LAG1"/>
    <property type="match status" value="1"/>
</dbReference>
<feature type="transmembrane region" description="Helical" evidence="6">
    <location>
        <begin position="233"/>
        <end position="256"/>
    </location>
</feature>
<feature type="signal peptide" evidence="7">
    <location>
        <begin position="1"/>
        <end position="19"/>
    </location>
</feature>
<evidence type="ECO:0000313" key="9">
    <source>
        <dbReference type="EMBL" id="CDW88398.1"/>
    </source>
</evidence>
<dbReference type="SMART" id="SM00724">
    <property type="entry name" value="TLC"/>
    <property type="match status" value="1"/>
</dbReference>
<sequence>MPLKTYLIYTLTGLSLVWTANQCFKLKGYIDYLKEEAPDCMKPNPNRTELIIAAIMIQLCVQYPVQMLSRSLFMSSLPEKFPIGSSLRKEKAEMMAERVYKFFIYSVTSGGLFFVLKQSNFYHKLLWGDQEDPQYFSNYPCQKIPKYLDDIYILKLSYHVYELIYTMGFQISRRDFPEYIFHHIITLVLVLFSYSVNFLPIGAVIMLIHDFPDIFISLFKITYDIVSSKFQHILAAIMFPLWIYCRIFFFPVYMIAKYYEQAAHSDHYVIQNVFHILFWFLVGLLLLHCIWTNLIIKGIINRITNKKKDRVYLQGKDKID</sequence>
<dbReference type="PROSITE" id="PS50922">
    <property type="entry name" value="TLC"/>
    <property type="match status" value="1"/>
</dbReference>
<comment type="subcellular location">
    <subcellularLocation>
        <location evidence="1">Membrane</location>
        <topology evidence="1">Multi-pass membrane protein</topology>
    </subcellularLocation>
</comment>
<feature type="transmembrane region" description="Helical" evidence="6">
    <location>
        <begin position="99"/>
        <end position="116"/>
    </location>
</feature>
<evidence type="ECO:0000256" key="3">
    <source>
        <dbReference type="ARBA" id="ARBA00022989"/>
    </source>
</evidence>
<keyword evidence="3 6" id="KW-1133">Transmembrane helix</keyword>
<proteinExistence type="predicted"/>
<accession>A0A078B4I5</accession>
<dbReference type="AlphaFoldDB" id="A0A078B4I5"/>
<gene>
    <name evidence="9" type="primary">Contig14315.g701</name>
    <name evidence="9" type="ORF">STYLEM_17519</name>
</gene>
<name>A0A078B4I5_STYLE</name>
<evidence type="ECO:0000256" key="5">
    <source>
        <dbReference type="PROSITE-ProRule" id="PRU00205"/>
    </source>
</evidence>
<evidence type="ECO:0000256" key="6">
    <source>
        <dbReference type="SAM" id="Phobius"/>
    </source>
</evidence>
<feature type="domain" description="TLC" evidence="8">
    <location>
        <begin position="90"/>
        <end position="304"/>
    </location>
</feature>